<reference evidence="3 4" key="1">
    <citation type="journal article" date="2015" name="Nature">
        <title>rRNA introns, odd ribosomes, and small enigmatic genomes across a large radiation of phyla.</title>
        <authorList>
            <person name="Brown C.T."/>
            <person name="Hug L.A."/>
            <person name="Thomas B.C."/>
            <person name="Sharon I."/>
            <person name="Castelle C.J."/>
            <person name="Singh A."/>
            <person name="Wilkins M.J."/>
            <person name="Williams K.H."/>
            <person name="Banfield J.F."/>
        </authorList>
    </citation>
    <scope>NUCLEOTIDE SEQUENCE [LARGE SCALE GENOMIC DNA]</scope>
</reference>
<evidence type="ECO:0000313" key="4">
    <source>
        <dbReference type="Proteomes" id="UP000034581"/>
    </source>
</evidence>
<dbReference type="STRING" id="1618350.UR67_C0001G0041"/>
<comment type="caution">
    <text evidence="3">The sequence shown here is derived from an EMBL/GenBank/DDBJ whole genome shotgun (WGS) entry which is preliminary data.</text>
</comment>
<evidence type="ECO:0000256" key="1">
    <source>
        <dbReference type="SAM" id="MobiDB-lite"/>
    </source>
</evidence>
<keyword evidence="2" id="KW-0472">Membrane</keyword>
<name>A0A0G0ES06_UNCC3</name>
<protein>
    <recommendedName>
        <fullName evidence="5">DUF1232 domain-containing protein</fullName>
    </recommendedName>
</protein>
<keyword evidence="2" id="KW-0812">Transmembrane</keyword>
<feature type="compositionally biased region" description="Pro residues" evidence="1">
    <location>
        <begin position="1"/>
        <end position="12"/>
    </location>
</feature>
<dbReference type="EMBL" id="LBQB01000001">
    <property type="protein sequence ID" value="KKP70132.1"/>
    <property type="molecule type" value="Genomic_DNA"/>
</dbReference>
<gene>
    <name evidence="3" type="ORF">UR67_C0001G0041</name>
</gene>
<dbReference type="AlphaFoldDB" id="A0A0G0ES06"/>
<proteinExistence type="predicted"/>
<feature type="region of interest" description="Disordered" evidence="1">
    <location>
        <begin position="1"/>
        <end position="24"/>
    </location>
</feature>
<accession>A0A0G0ES06</accession>
<sequence>MKKTPPANPQPSPSGRARLRRLPEQNRKDLIADIVANAKEVWMLFRHPKVLFRHKLIFIGTILYVIVPVDIFFGPFDDVIVLYFGSQWFLDLARADIGVQQSDSEPLGYEEEVVEAEVQEIK</sequence>
<evidence type="ECO:0008006" key="5">
    <source>
        <dbReference type="Google" id="ProtNLM"/>
    </source>
</evidence>
<dbReference type="Proteomes" id="UP000034581">
    <property type="component" value="Unassembled WGS sequence"/>
</dbReference>
<organism evidence="3 4">
    <name type="scientific">candidate division CPR3 bacterium GW2011_GWF2_35_18</name>
    <dbReference type="NCBI Taxonomy" id="1618350"/>
    <lineage>
        <taxon>Bacteria</taxon>
        <taxon>Bacteria division CPR3</taxon>
    </lineage>
</organism>
<evidence type="ECO:0000256" key="2">
    <source>
        <dbReference type="SAM" id="Phobius"/>
    </source>
</evidence>
<feature type="transmembrane region" description="Helical" evidence="2">
    <location>
        <begin position="56"/>
        <end position="76"/>
    </location>
</feature>
<keyword evidence="2" id="KW-1133">Transmembrane helix</keyword>
<evidence type="ECO:0000313" key="3">
    <source>
        <dbReference type="EMBL" id="KKP70132.1"/>
    </source>
</evidence>